<sequence>MVFTKDFTLSIEFKEILTVFMMRFPPKLLSRIPRDIVRDGVGKVKEHGGKNEKGSIA</sequence>
<dbReference type="AlphaFoldDB" id="A0A391PF23"/>
<comment type="caution">
    <text evidence="1">The sequence shown here is derived from an EMBL/GenBank/DDBJ whole genome shotgun (WGS) entry which is preliminary data.</text>
</comment>
<name>A0A391PF23_9FIRM</name>
<protein>
    <submittedName>
        <fullName evidence="1">Uncharacterized protein</fullName>
    </submittedName>
</protein>
<evidence type="ECO:0000313" key="1">
    <source>
        <dbReference type="EMBL" id="GCA68293.1"/>
    </source>
</evidence>
<reference evidence="2" key="1">
    <citation type="submission" date="2018-09" db="EMBL/GenBank/DDBJ databases">
        <title>Draft Genome Sequence of Mediterraneibacter sp. KCTC 15684.</title>
        <authorList>
            <person name="Kim J.S."/>
            <person name="Han K.I."/>
            <person name="Suh M.K."/>
            <person name="Lee K.C."/>
            <person name="Eom M.K."/>
            <person name="Lee J.H."/>
            <person name="Park S.H."/>
            <person name="Kang S.W."/>
            <person name="Park J.E."/>
            <person name="Oh B.S."/>
            <person name="Yu S.Y."/>
            <person name="Choi S.H."/>
            <person name="Lee D.H."/>
            <person name="Yoon H."/>
            <person name="Kim B."/>
            <person name="Yang S.J."/>
            <person name="Lee J.S."/>
        </authorList>
    </citation>
    <scope>NUCLEOTIDE SEQUENCE [LARGE SCALE GENOMIC DNA]</scope>
    <source>
        <strain evidence="2">KCTC 15684</strain>
    </source>
</reference>
<keyword evidence="2" id="KW-1185">Reference proteome</keyword>
<accession>A0A391PF23</accession>
<proteinExistence type="predicted"/>
<dbReference type="EMBL" id="BHGK01000001">
    <property type="protein sequence ID" value="GCA68293.1"/>
    <property type="molecule type" value="Genomic_DNA"/>
</dbReference>
<evidence type="ECO:0000313" key="2">
    <source>
        <dbReference type="Proteomes" id="UP000265643"/>
    </source>
</evidence>
<gene>
    <name evidence="1" type="ORF">KGMB01110_27290</name>
</gene>
<organism evidence="1 2">
    <name type="scientific">Mediterraneibacter butyricigenes</name>
    <dbReference type="NCBI Taxonomy" id="2316025"/>
    <lineage>
        <taxon>Bacteria</taxon>
        <taxon>Bacillati</taxon>
        <taxon>Bacillota</taxon>
        <taxon>Clostridia</taxon>
        <taxon>Lachnospirales</taxon>
        <taxon>Lachnospiraceae</taxon>
        <taxon>Mediterraneibacter</taxon>
    </lineage>
</organism>
<dbReference type="Proteomes" id="UP000265643">
    <property type="component" value="Unassembled WGS sequence"/>
</dbReference>